<protein>
    <submittedName>
        <fullName evidence="1">Zinc finger mynd-type protein</fullName>
    </submittedName>
</protein>
<evidence type="ECO:0000313" key="1">
    <source>
        <dbReference type="EMBL" id="GME26243.1"/>
    </source>
</evidence>
<organism evidence="1 2">
    <name type="scientific">Neofusicoccum parvum</name>
    <dbReference type="NCBI Taxonomy" id="310453"/>
    <lineage>
        <taxon>Eukaryota</taxon>
        <taxon>Fungi</taxon>
        <taxon>Dikarya</taxon>
        <taxon>Ascomycota</taxon>
        <taxon>Pezizomycotina</taxon>
        <taxon>Dothideomycetes</taxon>
        <taxon>Dothideomycetes incertae sedis</taxon>
        <taxon>Botryosphaeriales</taxon>
        <taxon>Botryosphaeriaceae</taxon>
        <taxon>Neofusicoccum</taxon>
    </lineage>
</organism>
<dbReference type="Proteomes" id="UP001165186">
    <property type="component" value="Unassembled WGS sequence"/>
</dbReference>
<sequence>MIQRNEVLDRIITGTIRFQYRDSFLSDGSKLNRAIVALSNESARVRYDWRGPIMAFGMGGHGLDQRICRDLNPVDFRHLVDYFRTYTIDSDDEEDSDETENEYGEPKTSRLSKKVMGVKINCEGDQKVFGAPPFEEVEVPLLHPIFHNHDTSDIAALLELPILTAKYPPNKAWAEASPEDLRTRFECYYPFVNQAATFLHLTATKAAKDDPKSTWGWAPMRWQSKVGSVLVVRQDRKPLLPLHAEALSKYCQFHASRLFAHSMGEFEPEKPMTRDEVHAAIKRPMFVVYYEKFHDDKQEKELDKGTILPIETPYDM</sequence>
<gene>
    <name evidence="1" type="primary">g4706</name>
    <name evidence="1" type="ORF">NpPPO83_00004706</name>
</gene>
<dbReference type="EMBL" id="BSXG01000026">
    <property type="protein sequence ID" value="GME26243.1"/>
    <property type="molecule type" value="Genomic_DNA"/>
</dbReference>
<evidence type="ECO:0000313" key="2">
    <source>
        <dbReference type="Proteomes" id="UP001165186"/>
    </source>
</evidence>
<reference evidence="1" key="1">
    <citation type="submission" date="2024-09" db="EMBL/GenBank/DDBJ databases">
        <title>Draft Genome Sequences of Neofusicoccum parvum.</title>
        <authorList>
            <person name="Ashida A."/>
            <person name="Camagna M."/>
            <person name="Tanaka A."/>
            <person name="Takemoto D."/>
        </authorList>
    </citation>
    <scope>NUCLEOTIDE SEQUENCE</scope>
    <source>
        <strain evidence="1">PPO83</strain>
    </source>
</reference>
<name>A0ACB5S0L8_9PEZI</name>
<comment type="caution">
    <text evidence="1">The sequence shown here is derived from an EMBL/GenBank/DDBJ whole genome shotgun (WGS) entry which is preliminary data.</text>
</comment>
<keyword evidence="2" id="KW-1185">Reference proteome</keyword>
<accession>A0ACB5S0L8</accession>
<proteinExistence type="predicted"/>